<dbReference type="PANTHER" id="PTHR30204">
    <property type="entry name" value="REDOX-CYCLING DRUG-SENSING TRANSCRIPTIONAL ACTIVATOR SOXR"/>
    <property type="match status" value="1"/>
</dbReference>
<keyword evidence="3" id="KW-0010">Activator</keyword>
<name>A0A346Y2G6_9ACTN</name>
<dbReference type="InterPro" id="IPR012925">
    <property type="entry name" value="TipAS_dom"/>
</dbReference>
<dbReference type="Pfam" id="PF07739">
    <property type="entry name" value="TipAS"/>
    <property type="match status" value="1"/>
</dbReference>
<dbReference type="KEGG" id="euz:DVS28_a3994"/>
<reference evidence="6 7" key="1">
    <citation type="submission" date="2018-09" db="EMBL/GenBank/DDBJ databases">
        <title>Complete genome sequence of Euzebya sp. DY32-46 isolated from seawater of Pacific Ocean.</title>
        <authorList>
            <person name="Xu L."/>
            <person name="Wu Y.-H."/>
            <person name="Xu X.-W."/>
        </authorList>
    </citation>
    <scope>NUCLEOTIDE SEQUENCE [LARGE SCALE GENOMIC DNA]</scope>
    <source>
        <strain evidence="6 7">DY32-46</strain>
    </source>
</reference>
<protein>
    <submittedName>
        <fullName evidence="6">HTH-type transcriptional activator tipA</fullName>
    </submittedName>
</protein>
<dbReference type="InterPro" id="IPR036244">
    <property type="entry name" value="TipA-like_antibiotic-bd"/>
</dbReference>
<dbReference type="Pfam" id="PF13411">
    <property type="entry name" value="MerR_1"/>
    <property type="match status" value="1"/>
</dbReference>
<keyword evidence="1" id="KW-0805">Transcription regulation</keyword>
<evidence type="ECO:0000256" key="4">
    <source>
        <dbReference type="ARBA" id="ARBA00023163"/>
    </source>
</evidence>
<dbReference type="GO" id="GO:0003700">
    <property type="term" value="F:DNA-binding transcription factor activity"/>
    <property type="evidence" value="ECO:0007669"/>
    <property type="project" value="InterPro"/>
</dbReference>
<dbReference type="EMBL" id="CP031165">
    <property type="protein sequence ID" value="AXV08663.1"/>
    <property type="molecule type" value="Genomic_DNA"/>
</dbReference>
<dbReference type="CDD" id="cd01106">
    <property type="entry name" value="HTH_TipAL-Mta"/>
    <property type="match status" value="1"/>
</dbReference>
<keyword evidence="4" id="KW-0804">Transcription</keyword>
<dbReference type="InterPro" id="IPR000551">
    <property type="entry name" value="MerR-type_HTH_dom"/>
</dbReference>
<dbReference type="GO" id="GO:0003677">
    <property type="term" value="F:DNA binding"/>
    <property type="evidence" value="ECO:0007669"/>
    <property type="project" value="UniProtKB-KW"/>
</dbReference>
<dbReference type="Gene3D" id="1.10.1660.10">
    <property type="match status" value="1"/>
</dbReference>
<evidence type="ECO:0000256" key="2">
    <source>
        <dbReference type="ARBA" id="ARBA00023125"/>
    </source>
</evidence>
<keyword evidence="2" id="KW-0238">DNA-binding</keyword>
<dbReference type="Gene3D" id="1.10.490.50">
    <property type="entry name" value="Antibiotic binding domain of TipA-like multidrug resistance regulators"/>
    <property type="match status" value="1"/>
</dbReference>
<dbReference type="InterPro" id="IPR009061">
    <property type="entry name" value="DNA-bd_dom_put_sf"/>
</dbReference>
<dbReference type="SMART" id="SM00422">
    <property type="entry name" value="HTH_MERR"/>
    <property type="match status" value="1"/>
</dbReference>
<evidence type="ECO:0000256" key="1">
    <source>
        <dbReference type="ARBA" id="ARBA00023015"/>
    </source>
</evidence>
<dbReference type="Proteomes" id="UP000264006">
    <property type="component" value="Chromosome"/>
</dbReference>
<proteinExistence type="predicted"/>
<accession>A0A346Y2G6</accession>
<evidence type="ECO:0000259" key="5">
    <source>
        <dbReference type="PROSITE" id="PS50937"/>
    </source>
</evidence>
<dbReference type="SUPFAM" id="SSF46955">
    <property type="entry name" value="Putative DNA-binding domain"/>
    <property type="match status" value="1"/>
</dbReference>
<dbReference type="AlphaFoldDB" id="A0A346Y2G6"/>
<dbReference type="PROSITE" id="PS50937">
    <property type="entry name" value="HTH_MERR_2"/>
    <property type="match status" value="1"/>
</dbReference>
<dbReference type="InterPro" id="IPR047057">
    <property type="entry name" value="MerR_fam"/>
</dbReference>
<organism evidence="6 7">
    <name type="scientific">Euzebya pacifica</name>
    <dbReference type="NCBI Taxonomy" id="1608957"/>
    <lineage>
        <taxon>Bacteria</taxon>
        <taxon>Bacillati</taxon>
        <taxon>Actinomycetota</taxon>
        <taxon>Nitriliruptoria</taxon>
        <taxon>Euzebyales</taxon>
    </lineage>
</organism>
<evidence type="ECO:0000313" key="6">
    <source>
        <dbReference type="EMBL" id="AXV08663.1"/>
    </source>
</evidence>
<evidence type="ECO:0000256" key="3">
    <source>
        <dbReference type="ARBA" id="ARBA00023159"/>
    </source>
</evidence>
<feature type="domain" description="HTH merR-type" evidence="5">
    <location>
        <begin position="1"/>
        <end position="67"/>
    </location>
</feature>
<dbReference type="PANTHER" id="PTHR30204:SF90">
    <property type="entry name" value="HTH-TYPE TRANSCRIPTIONAL ACTIVATOR MTA"/>
    <property type="match status" value="1"/>
</dbReference>
<sequence>MSELAELAGVTVRTLHHYDEIGLLRPSGRTPAGYRLYDHDDLLRLQQIMFWRELGFTLAEIASALDDPDYDRAEALRDQRAELARRHDDLGLVLKAVDQALAELEGGPQTNEEEMFVAFDHSQYEDEVKERWGETDAYRQSRERTKNMTKAEFDRLAAENESFVRRLAEAFEAGAAADGESAMDLAEEARQAIRQFYECSHEMHVNLGEMYVTDPRFTATYDTHAEGLAVWFRDAIRANADRAGAGQ</sequence>
<gene>
    <name evidence="6" type="ORF">DVS28_a3994</name>
</gene>
<dbReference type="PROSITE" id="PS00552">
    <property type="entry name" value="HTH_MERR_1"/>
    <property type="match status" value="1"/>
</dbReference>
<dbReference type="SUPFAM" id="SSF89082">
    <property type="entry name" value="Antibiotic binding domain of TipA-like multidrug resistance regulators"/>
    <property type="match status" value="1"/>
</dbReference>
<keyword evidence="7" id="KW-1185">Reference proteome</keyword>
<evidence type="ECO:0000313" key="7">
    <source>
        <dbReference type="Proteomes" id="UP000264006"/>
    </source>
</evidence>